<dbReference type="AlphaFoldDB" id="A0AAE9JPM4"/>
<gene>
    <name evidence="1" type="ORF">L5515_017095</name>
</gene>
<sequence>MAESDKEVANELLNEVEEKDDYENAPINAESAIDRKLLSDDDWKRSFSCFLLFCQEEHLNISMIQSLALNCPAPRPANNQYGY</sequence>
<proteinExistence type="predicted"/>
<dbReference type="EMBL" id="CP092625">
    <property type="protein sequence ID" value="UMM40477.1"/>
    <property type="molecule type" value="Genomic_DNA"/>
</dbReference>
<dbReference type="Proteomes" id="UP000829354">
    <property type="component" value="Chromosome X"/>
</dbReference>
<reference evidence="1 2" key="1">
    <citation type="submission" date="2022-04" db="EMBL/GenBank/DDBJ databases">
        <title>Chromosome-level reference genomes for two strains of Caenorhabditis briggsae: an improved platform for comparative genomics.</title>
        <authorList>
            <person name="Stevens L."/>
            <person name="Andersen E."/>
        </authorList>
    </citation>
    <scope>NUCLEOTIDE SEQUENCE [LARGE SCALE GENOMIC DNA]</scope>
    <source>
        <strain evidence="1">VX34</strain>
        <tissue evidence="1">Whole-organism</tissue>
    </source>
</reference>
<protein>
    <submittedName>
        <fullName evidence="1">Uncharacterized protein</fullName>
    </submittedName>
</protein>
<organism evidence="1 2">
    <name type="scientific">Caenorhabditis briggsae</name>
    <dbReference type="NCBI Taxonomy" id="6238"/>
    <lineage>
        <taxon>Eukaryota</taxon>
        <taxon>Metazoa</taxon>
        <taxon>Ecdysozoa</taxon>
        <taxon>Nematoda</taxon>
        <taxon>Chromadorea</taxon>
        <taxon>Rhabditida</taxon>
        <taxon>Rhabditina</taxon>
        <taxon>Rhabditomorpha</taxon>
        <taxon>Rhabditoidea</taxon>
        <taxon>Rhabditidae</taxon>
        <taxon>Peloderinae</taxon>
        <taxon>Caenorhabditis</taxon>
    </lineage>
</organism>
<accession>A0AAE9JPM4</accession>
<name>A0AAE9JPM4_CAEBR</name>
<evidence type="ECO:0000313" key="2">
    <source>
        <dbReference type="Proteomes" id="UP000829354"/>
    </source>
</evidence>
<evidence type="ECO:0000313" key="1">
    <source>
        <dbReference type="EMBL" id="UMM40477.1"/>
    </source>
</evidence>
<keyword evidence="2" id="KW-1185">Reference proteome</keyword>